<evidence type="ECO:0000313" key="5">
    <source>
        <dbReference type="EMBL" id="TFK23409.1"/>
    </source>
</evidence>
<feature type="non-terminal residue" evidence="5">
    <location>
        <position position="220"/>
    </location>
</feature>
<gene>
    <name evidence="5" type="ORF">FA15DRAFT_558824</name>
</gene>
<evidence type="ECO:0000313" key="6">
    <source>
        <dbReference type="Proteomes" id="UP000307440"/>
    </source>
</evidence>
<sequence length="220" mass="24483">SDSEDDEDYVPSKEEGKDSSDDESDKEQNKSKPPATEQKGEKDLKKVWEDFQSSISEPGPGSSAEAQSAKFVKVVKRYRFAGEEHEEIIQVPEGSEEAKKWPPYRGTTNDNPSPAVTMPQDPPAPAPASMPKRKPGPRKPKTTLAPLPASSKAKKITTLEKSAMDWKAHVESQQNTGIQEQLEANKKGGGYLEKVEFLKRVEERKDESFEAARSSKRRKV</sequence>
<dbReference type="EMBL" id="ML210219">
    <property type="protein sequence ID" value="TFK23409.1"/>
    <property type="molecule type" value="Genomic_DNA"/>
</dbReference>
<dbReference type="InterPro" id="IPR027124">
    <property type="entry name" value="Swc5/CFDP1/2"/>
</dbReference>
<dbReference type="PANTHER" id="PTHR48407">
    <property type="entry name" value="CRANIOFACIAL DEVELOPMENT PROTEIN 1"/>
    <property type="match status" value="1"/>
</dbReference>
<name>A0A5C3KS10_COPMA</name>
<dbReference type="Proteomes" id="UP000307440">
    <property type="component" value="Unassembled WGS sequence"/>
</dbReference>
<feature type="compositionally biased region" description="Basic and acidic residues" evidence="3">
    <location>
        <begin position="10"/>
        <end position="19"/>
    </location>
</feature>
<protein>
    <recommendedName>
        <fullName evidence="2">SWR1-complex protein 5</fullName>
    </recommendedName>
</protein>
<dbReference type="GO" id="GO:0000812">
    <property type="term" value="C:Swr1 complex"/>
    <property type="evidence" value="ECO:0007669"/>
    <property type="project" value="TreeGrafter"/>
</dbReference>
<dbReference type="PANTHER" id="PTHR48407:SF1">
    <property type="entry name" value="CRANIOFACIAL DEVELOPMENT PROTEIN 1"/>
    <property type="match status" value="1"/>
</dbReference>
<feature type="non-terminal residue" evidence="5">
    <location>
        <position position="1"/>
    </location>
</feature>
<dbReference type="STRING" id="230819.A0A5C3KS10"/>
<dbReference type="Pfam" id="PF07572">
    <property type="entry name" value="BCNT"/>
    <property type="match status" value="1"/>
</dbReference>
<comment type="similarity">
    <text evidence="1">Belongs to the SWC5 family.</text>
</comment>
<evidence type="ECO:0000256" key="3">
    <source>
        <dbReference type="SAM" id="MobiDB-lite"/>
    </source>
</evidence>
<evidence type="ECO:0000256" key="2">
    <source>
        <dbReference type="ARBA" id="ARBA00019138"/>
    </source>
</evidence>
<feature type="compositionally biased region" description="Basic and acidic residues" evidence="3">
    <location>
        <begin position="38"/>
        <end position="49"/>
    </location>
</feature>
<feature type="region of interest" description="Disordered" evidence="3">
    <location>
        <begin position="82"/>
        <end position="154"/>
    </location>
</feature>
<evidence type="ECO:0000259" key="4">
    <source>
        <dbReference type="PROSITE" id="PS51279"/>
    </source>
</evidence>
<reference evidence="5 6" key="1">
    <citation type="journal article" date="2019" name="Nat. Ecol. Evol.">
        <title>Megaphylogeny resolves global patterns of mushroom evolution.</title>
        <authorList>
            <person name="Varga T."/>
            <person name="Krizsan K."/>
            <person name="Foldi C."/>
            <person name="Dima B."/>
            <person name="Sanchez-Garcia M."/>
            <person name="Sanchez-Ramirez S."/>
            <person name="Szollosi G.J."/>
            <person name="Szarkandi J.G."/>
            <person name="Papp V."/>
            <person name="Albert L."/>
            <person name="Andreopoulos W."/>
            <person name="Angelini C."/>
            <person name="Antonin V."/>
            <person name="Barry K.W."/>
            <person name="Bougher N.L."/>
            <person name="Buchanan P."/>
            <person name="Buyck B."/>
            <person name="Bense V."/>
            <person name="Catcheside P."/>
            <person name="Chovatia M."/>
            <person name="Cooper J."/>
            <person name="Damon W."/>
            <person name="Desjardin D."/>
            <person name="Finy P."/>
            <person name="Geml J."/>
            <person name="Haridas S."/>
            <person name="Hughes K."/>
            <person name="Justo A."/>
            <person name="Karasinski D."/>
            <person name="Kautmanova I."/>
            <person name="Kiss B."/>
            <person name="Kocsube S."/>
            <person name="Kotiranta H."/>
            <person name="LaButti K.M."/>
            <person name="Lechner B.E."/>
            <person name="Liimatainen K."/>
            <person name="Lipzen A."/>
            <person name="Lukacs Z."/>
            <person name="Mihaltcheva S."/>
            <person name="Morgado L.N."/>
            <person name="Niskanen T."/>
            <person name="Noordeloos M.E."/>
            <person name="Ohm R.A."/>
            <person name="Ortiz-Santana B."/>
            <person name="Ovrebo C."/>
            <person name="Racz N."/>
            <person name="Riley R."/>
            <person name="Savchenko A."/>
            <person name="Shiryaev A."/>
            <person name="Soop K."/>
            <person name="Spirin V."/>
            <person name="Szebenyi C."/>
            <person name="Tomsovsky M."/>
            <person name="Tulloss R.E."/>
            <person name="Uehling J."/>
            <person name="Grigoriev I.V."/>
            <person name="Vagvolgyi C."/>
            <person name="Papp T."/>
            <person name="Martin F.M."/>
            <person name="Miettinen O."/>
            <person name="Hibbett D.S."/>
            <person name="Nagy L.G."/>
        </authorList>
    </citation>
    <scope>NUCLEOTIDE SEQUENCE [LARGE SCALE GENOMIC DNA]</scope>
    <source>
        <strain evidence="5 6">CBS 121175</strain>
    </source>
</reference>
<feature type="region of interest" description="Disordered" evidence="3">
    <location>
        <begin position="1"/>
        <end position="68"/>
    </location>
</feature>
<feature type="compositionally biased region" description="Basic residues" evidence="3">
    <location>
        <begin position="131"/>
        <end position="141"/>
    </location>
</feature>
<feature type="domain" description="BCNT-C" evidence="4">
    <location>
        <begin position="138"/>
        <end position="219"/>
    </location>
</feature>
<proteinExistence type="inferred from homology"/>
<evidence type="ECO:0000256" key="1">
    <source>
        <dbReference type="ARBA" id="ARBA00010465"/>
    </source>
</evidence>
<keyword evidence="6" id="KW-1185">Reference proteome</keyword>
<accession>A0A5C3KS10</accession>
<dbReference type="AlphaFoldDB" id="A0A5C3KS10"/>
<dbReference type="OrthoDB" id="445677at2759"/>
<dbReference type="PROSITE" id="PS51279">
    <property type="entry name" value="BCNT_C"/>
    <property type="match status" value="1"/>
</dbReference>
<organism evidence="5 6">
    <name type="scientific">Coprinopsis marcescibilis</name>
    <name type="common">Agaric fungus</name>
    <name type="synonym">Psathyrella marcescibilis</name>
    <dbReference type="NCBI Taxonomy" id="230819"/>
    <lineage>
        <taxon>Eukaryota</taxon>
        <taxon>Fungi</taxon>
        <taxon>Dikarya</taxon>
        <taxon>Basidiomycota</taxon>
        <taxon>Agaricomycotina</taxon>
        <taxon>Agaricomycetes</taxon>
        <taxon>Agaricomycetidae</taxon>
        <taxon>Agaricales</taxon>
        <taxon>Agaricineae</taxon>
        <taxon>Psathyrellaceae</taxon>
        <taxon>Coprinopsis</taxon>
    </lineage>
</organism>
<dbReference type="InterPro" id="IPR011421">
    <property type="entry name" value="BCNT-C"/>
</dbReference>